<dbReference type="EMBL" id="KN835523">
    <property type="protein sequence ID" value="KIK36503.1"/>
    <property type="molecule type" value="Genomic_DNA"/>
</dbReference>
<evidence type="ECO:0000259" key="1">
    <source>
        <dbReference type="Pfam" id="PF05699"/>
    </source>
</evidence>
<evidence type="ECO:0000313" key="3">
    <source>
        <dbReference type="Proteomes" id="UP000054485"/>
    </source>
</evidence>
<feature type="domain" description="HAT C-terminal dimerisation" evidence="1">
    <location>
        <begin position="1"/>
        <end position="56"/>
    </location>
</feature>
<dbReference type="InParanoid" id="A0A0D0AXE1"/>
<proteinExistence type="predicted"/>
<dbReference type="GO" id="GO:0046983">
    <property type="term" value="F:protein dimerization activity"/>
    <property type="evidence" value="ECO:0007669"/>
    <property type="project" value="InterPro"/>
</dbReference>
<evidence type="ECO:0000313" key="2">
    <source>
        <dbReference type="EMBL" id="KIK36503.1"/>
    </source>
</evidence>
<dbReference type="PANTHER" id="PTHR47611:SF1">
    <property type="entry name" value="CCHC-TYPE DOMAIN-CONTAINING PROTEIN"/>
    <property type="match status" value="1"/>
</dbReference>
<dbReference type="InterPro" id="IPR008906">
    <property type="entry name" value="HATC_C_dom"/>
</dbReference>
<dbReference type="OrthoDB" id="3241084at2759"/>
<feature type="non-terminal residue" evidence="2">
    <location>
        <position position="1"/>
    </location>
</feature>
<dbReference type="Pfam" id="PF05699">
    <property type="entry name" value="Dimer_Tnp_hAT"/>
    <property type="match status" value="1"/>
</dbReference>
<gene>
    <name evidence="2" type="ORF">CY34DRAFT_32879</name>
</gene>
<dbReference type="STRING" id="930992.A0A0D0AXE1"/>
<dbReference type="SUPFAM" id="SSF53098">
    <property type="entry name" value="Ribonuclease H-like"/>
    <property type="match status" value="1"/>
</dbReference>
<name>A0A0D0AXE1_9AGAM</name>
<keyword evidence="3" id="KW-1185">Reference proteome</keyword>
<reference evidence="3" key="2">
    <citation type="submission" date="2015-01" db="EMBL/GenBank/DDBJ databases">
        <title>Evolutionary Origins and Diversification of the Mycorrhizal Mutualists.</title>
        <authorList>
            <consortium name="DOE Joint Genome Institute"/>
            <consortium name="Mycorrhizal Genomics Consortium"/>
            <person name="Kohler A."/>
            <person name="Kuo A."/>
            <person name="Nagy L.G."/>
            <person name="Floudas D."/>
            <person name="Copeland A."/>
            <person name="Barry K.W."/>
            <person name="Cichocki N."/>
            <person name="Veneault-Fourrey C."/>
            <person name="LaButti K."/>
            <person name="Lindquist E.A."/>
            <person name="Lipzen A."/>
            <person name="Lundell T."/>
            <person name="Morin E."/>
            <person name="Murat C."/>
            <person name="Riley R."/>
            <person name="Ohm R."/>
            <person name="Sun H."/>
            <person name="Tunlid A."/>
            <person name="Henrissat B."/>
            <person name="Grigoriev I.V."/>
            <person name="Hibbett D.S."/>
            <person name="Martin F."/>
        </authorList>
    </citation>
    <scope>NUCLEOTIDE SEQUENCE [LARGE SCALE GENOMIC DNA]</scope>
    <source>
        <strain evidence="3">UH-Slu-Lm8-n1</strain>
    </source>
</reference>
<dbReference type="PANTHER" id="PTHR47611">
    <property type="entry name" value="HAT DIMERISATION DOMAIN, C-TERMINAL"/>
    <property type="match status" value="1"/>
</dbReference>
<dbReference type="InterPro" id="IPR012337">
    <property type="entry name" value="RNaseH-like_sf"/>
</dbReference>
<dbReference type="HOGENOM" id="CLU_009123_15_2_1"/>
<sequence length="69" mass="7559">HQSLYPTLSRMARDYLAIQGSSTASERAFSSGGLTGTKRRNRLKNDVFESLQLLKSAYRNGHISAASDA</sequence>
<accession>A0A0D0AXE1</accession>
<dbReference type="AlphaFoldDB" id="A0A0D0AXE1"/>
<dbReference type="Proteomes" id="UP000054485">
    <property type="component" value="Unassembled WGS sequence"/>
</dbReference>
<protein>
    <recommendedName>
        <fullName evidence="1">HAT C-terminal dimerisation domain-containing protein</fullName>
    </recommendedName>
</protein>
<feature type="non-terminal residue" evidence="2">
    <location>
        <position position="69"/>
    </location>
</feature>
<organism evidence="2 3">
    <name type="scientific">Suillus luteus UH-Slu-Lm8-n1</name>
    <dbReference type="NCBI Taxonomy" id="930992"/>
    <lineage>
        <taxon>Eukaryota</taxon>
        <taxon>Fungi</taxon>
        <taxon>Dikarya</taxon>
        <taxon>Basidiomycota</taxon>
        <taxon>Agaricomycotina</taxon>
        <taxon>Agaricomycetes</taxon>
        <taxon>Agaricomycetidae</taxon>
        <taxon>Boletales</taxon>
        <taxon>Suillineae</taxon>
        <taxon>Suillaceae</taxon>
        <taxon>Suillus</taxon>
    </lineage>
</organism>
<reference evidence="2 3" key="1">
    <citation type="submission" date="2014-04" db="EMBL/GenBank/DDBJ databases">
        <authorList>
            <consortium name="DOE Joint Genome Institute"/>
            <person name="Kuo A."/>
            <person name="Ruytinx J."/>
            <person name="Rineau F."/>
            <person name="Colpaert J."/>
            <person name="Kohler A."/>
            <person name="Nagy L.G."/>
            <person name="Floudas D."/>
            <person name="Copeland A."/>
            <person name="Barry K.W."/>
            <person name="Cichocki N."/>
            <person name="Veneault-Fourrey C."/>
            <person name="LaButti K."/>
            <person name="Lindquist E.A."/>
            <person name="Lipzen A."/>
            <person name="Lundell T."/>
            <person name="Morin E."/>
            <person name="Murat C."/>
            <person name="Sun H."/>
            <person name="Tunlid A."/>
            <person name="Henrissat B."/>
            <person name="Grigoriev I.V."/>
            <person name="Hibbett D.S."/>
            <person name="Martin F."/>
            <person name="Nordberg H.P."/>
            <person name="Cantor M.N."/>
            <person name="Hua S.X."/>
        </authorList>
    </citation>
    <scope>NUCLEOTIDE SEQUENCE [LARGE SCALE GENOMIC DNA]</scope>
    <source>
        <strain evidence="2 3">UH-Slu-Lm8-n1</strain>
    </source>
</reference>